<dbReference type="InterPro" id="IPR036388">
    <property type="entry name" value="WH-like_DNA-bd_sf"/>
</dbReference>
<feature type="transmembrane region" description="Helical" evidence="4">
    <location>
        <begin position="21"/>
        <end position="41"/>
    </location>
</feature>
<dbReference type="Pfam" id="PF00196">
    <property type="entry name" value="GerE"/>
    <property type="match status" value="1"/>
</dbReference>
<protein>
    <submittedName>
        <fullName evidence="6">LuxR C-terminal-related transcriptional regulator</fullName>
    </submittedName>
</protein>
<dbReference type="PANTHER" id="PTHR44688">
    <property type="entry name" value="DNA-BINDING TRANSCRIPTIONAL ACTIVATOR DEVR_DOSR"/>
    <property type="match status" value="1"/>
</dbReference>
<evidence type="ECO:0000256" key="3">
    <source>
        <dbReference type="ARBA" id="ARBA00023163"/>
    </source>
</evidence>
<comment type="caution">
    <text evidence="6">The sequence shown here is derived from an EMBL/GenBank/DDBJ whole genome shotgun (WGS) entry which is preliminary data.</text>
</comment>
<dbReference type="Gene3D" id="1.10.10.10">
    <property type="entry name" value="Winged helix-like DNA-binding domain superfamily/Winged helix DNA-binding domain"/>
    <property type="match status" value="1"/>
</dbReference>
<evidence type="ECO:0000259" key="5">
    <source>
        <dbReference type="PROSITE" id="PS50043"/>
    </source>
</evidence>
<proteinExistence type="predicted"/>
<feature type="transmembrane region" description="Helical" evidence="4">
    <location>
        <begin position="112"/>
        <end position="130"/>
    </location>
</feature>
<dbReference type="PROSITE" id="PS50043">
    <property type="entry name" value="HTH_LUXR_2"/>
    <property type="match status" value="1"/>
</dbReference>
<evidence type="ECO:0000256" key="4">
    <source>
        <dbReference type="SAM" id="Phobius"/>
    </source>
</evidence>
<dbReference type="Proteomes" id="UP000786989">
    <property type="component" value="Unassembled WGS sequence"/>
</dbReference>
<evidence type="ECO:0000256" key="1">
    <source>
        <dbReference type="ARBA" id="ARBA00023015"/>
    </source>
</evidence>
<evidence type="ECO:0000313" key="6">
    <source>
        <dbReference type="EMBL" id="HJF65386.1"/>
    </source>
</evidence>
<feature type="transmembrane region" description="Helical" evidence="4">
    <location>
        <begin position="368"/>
        <end position="386"/>
    </location>
</feature>
<keyword evidence="2" id="KW-0238">DNA-binding</keyword>
<accession>A0A9D3A199</accession>
<feature type="transmembrane region" description="Helical" evidence="4">
    <location>
        <begin position="304"/>
        <end position="324"/>
    </location>
</feature>
<keyword evidence="4" id="KW-0472">Membrane</keyword>
<dbReference type="SUPFAM" id="SSF46894">
    <property type="entry name" value="C-terminal effector domain of the bipartite response regulators"/>
    <property type="match status" value="1"/>
</dbReference>
<dbReference type="InterPro" id="IPR000792">
    <property type="entry name" value="Tscrpt_reg_LuxR_C"/>
</dbReference>
<gene>
    <name evidence="6" type="ORF">K8U77_04620</name>
</gene>
<reference evidence="6" key="2">
    <citation type="submission" date="2021-09" db="EMBL/GenBank/DDBJ databases">
        <authorList>
            <person name="Gilroy R."/>
        </authorList>
    </citation>
    <scope>NUCLEOTIDE SEQUENCE</scope>
    <source>
        <strain evidence="6">ChiGjej6B6-11269</strain>
    </source>
</reference>
<feature type="transmembrane region" description="Helical" evidence="4">
    <location>
        <begin position="142"/>
        <end position="162"/>
    </location>
</feature>
<name>A0A9D3A199_9ACTN</name>
<dbReference type="SMART" id="SM00421">
    <property type="entry name" value="HTH_LUXR"/>
    <property type="match status" value="1"/>
</dbReference>
<dbReference type="GO" id="GO:0003677">
    <property type="term" value="F:DNA binding"/>
    <property type="evidence" value="ECO:0007669"/>
    <property type="project" value="UniProtKB-KW"/>
</dbReference>
<feature type="domain" description="HTH luxR-type" evidence="5">
    <location>
        <begin position="503"/>
        <end position="568"/>
    </location>
</feature>
<dbReference type="PANTHER" id="PTHR44688:SF16">
    <property type="entry name" value="DNA-BINDING TRANSCRIPTIONAL ACTIVATOR DEVR_DOSR"/>
    <property type="match status" value="1"/>
</dbReference>
<feature type="transmembrane region" description="Helical" evidence="4">
    <location>
        <begin position="80"/>
        <end position="100"/>
    </location>
</feature>
<keyword evidence="3" id="KW-0804">Transcription</keyword>
<feature type="transmembrane region" description="Helical" evidence="4">
    <location>
        <begin position="216"/>
        <end position="237"/>
    </location>
</feature>
<evidence type="ECO:0000256" key="2">
    <source>
        <dbReference type="ARBA" id="ARBA00023125"/>
    </source>
</evidence>
<feature type="transmembrane region" description="Helical" evidence="4">
    <location>
        <begin position="336"/>
        <end position="356"/>
    </location>
</feature>
<dbReference type="AlphaFoldDB" id="A0A9D3A199"/>
<keyword evidence="4" id="KW-1133">Transmembrane helix</keyword>
<dbReference type="EMBL" id="DYWI01000079">
    <property type="protein sequence ID" value="HJF65386.1"/>
    <property type="molecule type" value="Genomic_DNA"/>
</dbReference>
<dbReference type="PROSITE" id="PS51257">
    <property type="entry name" value="PROKAR_LIPOPROTEIN"/>
    <property type="match status" value="1"/>
</dbReference>
<dbReference type="PRINTS" id="PR00038">
    <property type="entry name" value="HTHLUXR"/>
</dbReference>
<evidence type="ECO:0000313" key="7">
    <source>
        <dbReference type="Proteomes" id="UP000786989"/>
    </source>
</evidence>
<dbReference type="InterPro" id="IPR016032">
    <property type="entry name" value="Sig_transdc_resp-reg_C-effctor"/>
</dbReference>
<feature type="transmembrane region" description="Helical" evidence="4">
    <location>
        <begin position="278"/>
        <end position="298"/>
    </location>
</feature>
<feature type="transmembrane region" description="Helical" evidence="4">
    <location>
        <begin position="168"/>
        <end position="185"/>
    </location>
</feature>
<keyword evidence="4" id="KW-0812">Transmembrane</keyword>
<reference evidence="6" key="1">
    <citation type="journal article" date="2021" name="PeerJ">
        <title>Extensive microbial diversity within the chicken gut microbiome revealed by metagenomics and culture.</title>
        <authorList>
            <person name="Gilroy R."/>
            <person name="Ravi A."/>
            <person name="Getino M."/>
            <person name="Pursley I."/>
            <person name="Horton D.L."/>
            <person name="Alikhan N.F."/>
            <person name="Baker D."/>
            <person name="Gharbi K."/>
            <person name="Hall N."/>
            <person name="Watson M."/>
            <person name="Adriaenssens E.M."/>
            <person name="Foster-Nyarko E."/>
            <person name="Jarju S."/>
            <person name="Secka A."/>
            <person name="Antonio M."/>
            <person name="Oren A."/>
            <person name="Chaudhuri R.R."/>
            <person name="La Ragione R."/>
            <person name="Hildebrand F."/>
            <person name="Pallen M.J."/>
        </authorList>
    </citation>
    <scope>NUCLEOTIDE SEQUENCE</scope>
    <source>
        <strain evidence="6">ChiGjej6B6-11269</strain>
    </source>
</reference>
<dbReference type="GO" id="GO:0006355">
    <property type="term" value="P:regulation of DNA-templated transcription"/>
    <property type="evidence" value="ECO:0007669"/>
    <property type="project" value="InterPro"/>
</dbReference>
<feature type="transmembrane region" description="Helical" evidence="4">
    <location>
        <begin position="249"/>
        <end position="269"/>
    </location>
</feature>
<keyword evidence="1" id="KW-0805">Transcription regulation</keyword>
<dbReference type="CDD" id="cd06170">
    <property type="entry name" value="LuxR_C_like"/>
    <property type="match status" value="1"/>
</dbReference>
<sequence>MGEGAMRIAETFRQYSSLAPGIVGLACARTGIVVSAAGSYLNTDEGVFTDGAMALVFVFFFAMASVLFKTRFVFQKRLINVIAHVAVALEFAGVLIMGMLRATGNCTFPSRFTLSALVSAAGMVAIAYWLRRARGASMSTAAVLVFSAIFLSEVVVFATVFLPDGVRCLAVAPLVIAQIGCIHWARHRGNASDLPTPTRADDYFAVMTTGATNRRFLAACVVGIVAVSLVIGFLRGFPDGNPVPFCMPTRIACFLLTEAACVAFVVATLRQRTRVMTVGIWVVMQFLAAFTLVLYTAFPGHLDVGAITATLLNTLMGAFAYYIVLAFMSSGWRDPFYYAITIWGTWVFSRAIGRFVLLNVMPMGHSHFTGTVISLMLLVATQVVFIKLIEVAEFAVCYGGASSAIGDRRGSLLAGGAGLAVDGDAADESAANNAGEPLNAVAVPGHDGNAAGATWGDATRHETQWTGDMNAPKPSRLERLLGLDNDSAVADVQSAVMRHHAQRMGEQFLLSEREVEVLALYASGMTQKRVAEELHISQTTAHTHIGRIYAKTGLHSRQEILDYFKQYADA</sequence>
<feature type="transmembrane region" description="Helical" evidence="4">
    <location>
        <begin position="47"/>
        <end position="68"/>
    </location>
</feature>
<organism evidence="6 7">
    <name type="scientific">Slackia equolifaciens</name>
    <dbReference type="NCBI Taxonomy" id="498718"/>
    <lineage>
        <taxon>Bacteria</taxon>
        <taxon>Bacillati</taxon>
        <taxon>Actinomycetota</taxon>
        <taxon>Coriobacteriia</taxon>
        <taxon>Eggerthellales</taxon>
        <taxon>Eggerthellaceae</taxon>
        <taxon>Slackia</taxon>
    </lineage>
</organism>